<gene>
    <name evidence="2" type="ORF">UFOPK3662_00966</name>
</gene>
<sequence length="343" mass="37470">MAEETPIPATVDAYEQARGEELDGRWAFAVSWRLLMKDVDARLVDEGLREALELVRETGESPAELFGSPGVYAAELFEKWRSESRLNPAAVKVPAARSLIASSLKASGWIAFIMFVLELVGGRDLQVGIFALPLVLGFATIGGVAFWEWASRAWATALVVSAMTAATVGIAATTVVVLEATSGTSLGALTPWLLLLEAAVLWSAGTVVLILVTAKTFGEVQDDPDDEQWVRRFSGVLRGAAWQSDARVREIVREARSHAAESGRTLAEEFGPPDSYAMTYGVDVRRRTTLKIAFYAVLVALNLVPMVDGFSWATTAVALFFTWQAWKEYRTYDRSRSRAQVAS</sequence>
<dbReference type="EMBL" id="CAFBMW010000006">
    <property type="protein sequence ID" value="CAB4926688.1"/>
    <property type="molecule type" value="Genomic_DNA"/>
</dbReference>
<dbReference type="AlphaFoldDB" id="A0A6J7I6V3"/>
<feature type="transmembrane region" description="Helical" evidence="1">
    <location>
        <begin position="127"/>
        <end position="147"/>
    </location>
</feature>
<accession>A0A6J7I6V3</accession>
<protein>
    <submittedName>
        <fullName evidence="2">Unannotated protein</fullName>
    </submittedName>
</protein>
<evidence type="ECO:0000313" key="2">
    <source>
        <dbReference type="EMBL" id="CAB4926688.1"/>
    </source>
</evidence>
<name>A0A6J7I6V3_9ZZZZ</name>
<evidence type="ECO:0000256" key="1">
    <source>
        <dbReference type="SAM" id="Phobius"/>
    </source>
</evidence>
<organism evidence="2">
    <name type="scientific">freshwater metagenome</name>
    <dbReference type="NCBI Taxonomy" id="449393"/>
    <lineage>
        <taxon>unclassified sequences</taxon>
        <taxon>metagenomes</taxon>
        <taxon>ecological metagenomes</taxon>
    </lineage>
</organism>
<feature type="transmembrane region" description="Helical" evidence="1">
    <location>
        <begin position="154"/>
        <end position="178"/>
    </location>
</feature>
<feature type="transmembrane region" description="Helical" evidence="1">
    <location>
        <begin position="99"/>
        <end position="121"/>
    </location>
</feature>
<keyword evidence="1" id="KW-1133">Transmembrane helix</keyword>
<feature type="transmembrane region" description="Helical" evidence="1">
    <location>
        <begin position="288"/>
        <end position="304"/>
    </location>
</feature>
<feature type="transmembrane region" description="Helical" evidence="1">
    <location>
        <begin position="190"/>
        <end position="212"/>
    </location>
</feature>
<keyword evidence="1" id="KW-0812">Transmembrane</keyword>
<keyword evidence="1" id="KW-0472">Membrane</keyword>
<reference evidence="2" key="1">
    <citation type="submission" date="2020-05" db="EMBL/GenBank/DDBJ databases">
        <authorList>
            <person name="Chiriac C."/>
            <person name="Salcher M."/>
            <person name="Ghai R."/>
            <person name="Kavagutti S V."/>
        </authorList>
    </citation>
    <scope>NUCLEOTIDE SEQUENCE</scope>
</reference>
<proteinExistence type="predicted"/>